<name>A0A7R9YRS2_9CHLO</name>
<keyword evidence="8 15" id="KW-0694">RNA-binding</keyword>
<dbReference type="PANTHER" id="PTHR11564">
    <property type="entry name" value="SIGNAL RECOGNITION PARTICLE 54K PROTEIN SRP54"/>
    <property type="match status" value="1"/>
</dbReference>
<keyword evidence="6" id="KW-0378">Hydrolase</keyword>
<dbReference type="Pfam" id="PF02881">
    <property type="entry name" value="SRP54_N"/>
    <property type="match status" value="1"/>
</dbReference>
<dbReference type="InterPro" id="IPR006325">
    <property type="entry name" value="SRP54_euk"/>
</dbReference>
<dbReference type="InterPro" id="IPR027417">
    <property type="entry name" value="P-loop_NTPase"/>
</dbReference>
<dbReference type="SUPFAM" id="SSF52540">
    <property type="entry name" value="P-loop containing nucleoside triphosphate hydrolases"/>
    <property type="match status" value="1"/>
</dbReference>
<keyword evidence="11 15" id="KW-0687">Ribonucleoprotein</keyword>
<dbReference type="EMBL" id="HBEC01006972">
    <property type="protein sequence ID" value="CAD8283116.1"/>
    <property type="molecule type" value="Transcribed_RNA"/>
</dbReference>
<dbReference type="PROSITE" id="PS00300">
    <property type="entry name" value="SRP54"/>
    <property type="match status" value="1"/>
</dbReference>
<dbReference type="CDD" id="cd17875">
    <property type="entry name" value="SRP54_G"/>
    <property type="match status" value="1"/>
</dbReference>
<evidence type="ECO:0000256" key="8">
    <source>
        <dbReference type="ARBA" id="ARBA00022884"/>
    </source>
</evidence>
<protein>
    <recommendedName>
        <fullName evidence="15">Signal recognition particle 54 kDa protein</fullName>
    </recommendedName>
</protein>
<dbReference type="Pfam" id="PF02978">
    <property type="entry name" value="SRP_SPB"/>
    <property type="match status" value="1"/>
</dbReference>
<comment type="subunit">
    <text evidence="12 15">Component of a signal recognition particle (SRP) complex that consists of a 7SL RNA molecule of 300 nucleotides and six protein subunits: SRP72, SRP68, SRP54, SRP19, SRP14 and SRP9.</text>
</comment>
<evidence type="ECO:0000256" key="5">
    <source>
        <dbReference type="ARBA" id="ARBA00022741"/>
    </source>
</evidence>
<dbReference type="GO" id="GO:0005525">
    <property type="term" value="F:GTP binding"/>
    <property type="evidence" value="ECO:0007669"/>
    <property type="project" value="UniProtKB-UniRule"/>
</dbReference>
<dbReference type="Gene3D" id="3.40.50.300">
    <property type="entry name" value="P-loop containing nucleotide triphosphate hydrolases"/>
    <property type="match status" value="1"/>
</dbReference>
<dbReference type="InterPro" id="IPR042101">
    <property type="entry name" value="SRP54_N_sf"/>
</dbReference>
<comment type="domain">
    <text evidence="15">The NG domain, also named G domain, is a special guanosine triphosphatase (GTPase) domain, which binds GTP and forms a guanosine 5'-triphosphate (GTP)-dependent complex with a homologous NG domain in the SRP receptor subunit SRPRA. The two NG domains undergo cooperative rearrangements upon their assembly, which culminate in the reciprocal activation of the GTPase activity of one another. SRP receptor compaction upon binding with cargo-loaded SRP and GTPase rearrangement drive SRP-mediated cotranslational protein translocation into the ER.</text>
</comment>
<dbReference type="GO" id="GO:0008312">
    <property type="term" value="F:7S RNA binding"/>
    <property type="evidence" value="ECO:0007669"/>
    <property type="project" value="UniProtKB-UniRule"/>
</dbReference>
<dbReference type="Gene3D" id="1.20.120.140">
    <property type="entry name" value="Signal recognition particle SRP54, nucleotide-binding domain"/>
    <property type="match status" value="1"/>
</dbReference>
<dbReference type="GO" id="GO:0003924">
    <property type="term" value="F:GTPase activity"/>
    <property type="evidence" value="ECO:0007669"/>
    <property type="project" value="UniProtKB-UniRule"/>
</dbReference>
<evidence type="ECO:0000313" key="17">
    <source>
        <dbReference type="EMBL" id="CAD8283116.1"/>
    </source>
</evidence>
<dbReference type="HAMAP" id="MF_00306">
    <property type="entry name" value="SRP54"/>
    <property type="match status" value="1"/>
</dbReference>
<keyword evidence="7 15" id="KW-0256">Endoplasmic reticulum</keyword>
<evidence type="ECO:0000256" key="2">
    <source>
        <dbReference type="ARBA" id="ARBA00004496"/>
    </source>
</evidence>
<keyword evidence="4 15" id="KW-0963">Cytoplasm</keyword>
<evidence type="ECO:0000256" key="4">
    <source>
        <dbReference type="ARBA" id="ARBA00022490"/>
    </source>
</evidence>
<dbReference type="InterPro" id="IPR004125">
    <property type="entry name" value="Signal_recog_particle_SRP54_M"/>
</dbReference>
<dbReference type="GO" id="GO:0005829">
    <property type="term" value="C:cytosol"/>
    <property type="evidence" value="ECO:0007669"/>
    <property type="project" value="TreeGrafter"/>
</dbReference>
<dbReference type="GO" id="GO:0030942">
    <property type="term" value="F:endoplasmic reticulum signal peptide binding"/>
    <property type="evidence" value="ECO:0007669"/>
    <property type="project" value="TreeGrafter"/>
</dbReference>
<reference evidence="17" key="1">
    <citation type="submission" date="2021-01" db="EMBL/GenBank/DDBJ databases">
        <authorList>
            <person name="Corre E."/>
            <person name="Pelletier E."/>
            <person name="Niang G."/>
            <person name="Scheremetjew M."/>
            <person name="Finn R."/>
            <person name="Kale V."/>
            <person name="Holt S."/>
            <person name="Cochrane G."/>
            <person name="Meng A."/>
            <person name="Brown T."/>
            <person name="Cohen L."/>
        </authorList>
    </citation>
    <scope>NUCLEOTIDE SEQUENCE</scope>
    <source>
        <strain evidence="17">CCMP219</strain>
    </source>
</reference>
<comment type="subcellular location">
    <subcellularLocation>
        <location evidence="2 15">Cytoplasm</location>
    </subcellularLocation>
    <subcellularLocation>
        <location evidence="1 15">Endoplasmic reticulum</location>
    </subcellularLocation>
</comment>
<evidence type="ECO:0000256" key="3">
    <source>
        <dbReference type="ARBA" id="ARBA00005450"/>
    </source>
</evidence>
<comment type="domain">
    <text evidence="15">The M domain binds the 7SL RNA in presence of SRP19 and binds the signal sequence of presecretory proteins.</text>
</comment>
<keyword evidence="10 15" id="KW-0733">Signal recognition particle</keyword>
<dbReference type="InterPro" id="IPR036891">
    <property type="entry name" value="Signal_recog_part_SRP54_M_sf"/>
</dbReference>
<dbReference type="SMART" id="SM00962">
    <property type="entry name" value="SRP54"/>
    <property type="match status" value="1"/>
</dbReference>
<dbReference type="InterPro" id="IPR000897">
    <property type="entry name" value="SRP54_GTPase_dom"/>
</dbReference>
<proteinExistence type="inferred from homology"/>
<dbReference type="GO" id="GO:0005786">
    <property type="term" value="C:signal recognition particle, endoplasmic reticulum targeting"/>
    <property type="evidence" value="ECO:0007669"/>
    <property type="project" value="UniProtKB-UniRule"/>
</dbReference>
<dbReference type="SUPFAM" id="SSF47446">
    <property type="entry name" value="Signal peptide-binding domain"/>
    <property type="match status" value="1"/>
</dbReference>
<comment type="catalytic activity">
    <reaction evidence="14">
        <text>GTP + H2O = GDP + phosphate + H(+)</text>
        <dbReference type="Rhea" id="RHEA:19669"/>
        <dbReference type="ChEBI" id="CHEBI:15377"/>
        <dbReference type="ChEBI" id="CHEBI:15378"/>
        <dbReference type="ChEBI" id="CHEBI:37565"/>
        <dbReference type="ChEBI" id="CHEBI:43474"/>
        <dbReference type="ChEBI" id="CHEBI:58189"/>
        <dbReference type="EC" id="3.6.5.4"/>
    </reaction>
    <physiologicalReaction direction="left-to-right" evidence="14">
        <dbReference type="Rhea" id="RHEA:19670"/>
    </physiologicalReaction>
</comment>
<dbReference type="NCBIfam" id="TIGR01425">
    <property type="entry name" value="SRP54_euk"/>
    <property type="match status" value="1"/>
</dbReference>
<comment type="function">
    <text evidence="13 15">Component of the signal recognition particle (SRP) complex, a ribonucleoprotein complex that mediates the cotranslational targeting of secretory and membrane proteins to the endoplasmic reticulum (ER). As part of the SRP complex, associates with the SRP receptor (SR) component SRPRA to target secretory proteins to the endoplasmic reticulum membrane. Binds to the signal sequence of presecretory proteins when they emerge from the ribosomes. Displays basal GTPase activity, and stimulates reciprocal GTPase activation of the SR subunit SRPRA. Forms a guanosine 5'-triphosphate (GTP)-dependent complex with the SR subunit SRPRA. SR compaction and GTPase mediated rearrangement of SR drive SRP-mediated cotranslational protein translocation into the ER. Requires the presence of SRP9/SRP14 and/or SRP19 to stably interact with RNA.</text>
</comment>
<sequence length="514" mass="55728">MGSLAQLGGAITRAISTLGSQPIDEKVLDGCLKEICTALLQADVNVKMVQGLRQGIKKRVNIEELAAGLNKQRVIEKAVFDELVSLLDSGEKVPELKKGKLSVVMTVGLQGCGKTTTCTKYAYHFRKKGWKPALVCADTFRAGAFDQLKQNATKAQIPFYGSYKETDPAVIAQQGVQMFKDEGRDLIIVDTSGRHKQEAALFEEMRQVAAAVKPDVVIFVMDGSIGQAAFDQARAFRESVEVGAVIVTKMDGHAKGGGALSAVSATKSPIIFLGTGEHMDQFESFEPRRFVQRLLGKGDVTGLMDKIQDVIPEDRQPELIETITKGNISMRVLRDMFESVLEMGPMSQMMGMLPGMNMDMLPGMQAGDKNSQLAMKRYITITESMTDKELDSTSIKMLSEPSRVMRLARGSGRPPAEVHMLLEAYKNYAKYASQALKAANIPKNMKNMKGGMDMNPRQMQQTMANMTRALPPNLLKQMGGAGGLQSLMKQMESGGMGGLAGLGGAMGGGPGRKK</sequence>
<organism evidence="17">
    <name type="scientific">Chlamydomonas euryale</name>
    <dbReference type="NCBI Taxonomy" id="1486919"/>
    <lineage>
        <taxon>Eukaryota</taxon>
        <taxon>Viridiplantae</taxon>
        <taxon>Chlorophyta</taxon>
        <taxon>core chlorophytes</taxon>
        <taxon>Chlorophyceae</taxon>
        <taxon>CS clade</taxon>
        <taxon>Chlamydomonadales</taxon>
        <taxon>Chlamydomonadaceae</taxon>
        <taxon>Chlamydomonas</taxon>
    </lineage>
</organism>
<comment type="similarity">
    <text evidence="3 15">Belongs to the GTP-binding SRP family. SRP54 subfamily.</text>
</comment>
<evidence type="ECO:0000256" key="9">
    <source>
        <dbReference type="ARBA" id="ARBA00023134"/>
    </source>
</evidence>
<dbReference type="FunFam" id="3.40.50.300:FF:000022">
    <property type="entry name" value="Signal recognition particle 54 kDa subunit"/>
    <property type="match status" value="1"/>
</dbReference>
<dbReference type="GO" id="GO:0006616">
    <property type="term" value="P:SRP-dependent cotranslational protein targeting to membrane, translocation"/>
    <property type="evidence" value="ECO:0007669"/>
    <property type="project" value="TreeGrafter"/>
</dbReference>
<evidence type="ECO:0000256" key="7">
    <source>
        <dbReference type="ARBA" id="ARBA00022824"/>
    </source>
</evidence>
<evidence type="ECO:0000256" key="11">
    <source>
        <dbReference type="ARBA" id="ARBA00023274"/>
    </source>
</evidence>
<dbReference type="SMART" id="SM00963">
    <property type="entry name" value="SRP54_N"/>
    <property type="match status" value="1"/>
</dbReference>
<keyword evidence="5 15" id="KW-0547">Nucleotide-binding</keyword>
<evidence type="ECO:0000256" key="14">
    <source>
        <dbReference type="ARBA" id="ARBA00048157"/>
    </source>
</evidence>
<evidence type="ECO:0000256" key="1">
    <source>
        <dbReference type="ARBA" id="ARBA00004240"/>
    </source>
</evidence>
<dbReference type="FunFam" id="1.20.120.140:FF:000001">
    <property type="entry name" value="Signal recognition particle GTPase"/>
    <property type="match status" value="1"/>
</dbReference>
<dbReference type="AlphaFoldDB" id="A0A7R9YRS2"/>
<evidence type="ECO:0000256" key="13">
    <source>
        <dbReference type="ARBA" id="ARBA00046020"/>
    </source>
</evidence>
<feature type="domain" description="SRP54-type proteins GTP-binding" evidence="16">
    <location>
        <begin position="269"/>
        <end position="282"/>
    </location>
</feature>
<dbReference type="InterPro" id="IPR013822">
    <property type="entry name" value="Signal_recog_particl_SRP54_hlx"/>
</dbReference>
<dbReference type="Pfam" id="PF00448">
    <property type="entry name" value="SRP54"/>
    <property type="match status" value="1"/>
</dbReference>
<dbReference type="InterPro" id="IPR022941">
    <property type="entry name" value="SRP54"/>
</dbReference>
<dbReference type="Gene3D" id="1.10.260.30">
    <property type="entry name" value="Signal recognition particle, SRP54 subunit, M-domain"/>
    <property type="match status" value="1"/>
</dbReference>
<evidence type="ECO:0000256" key="12">
    <source>
        <dbReference type="ARBA" id="ARBA00034796"/>
    </source>
</evidence>
<dbReference type="InterPro" id="IPR036225">
    <property type="entry name" value="SRP/SRP_N"/>
</dbReference>
<evidence type="ECO:0000256" key="15">
    <source>
        <dbReference type="RuleBase" id="RU364034"/>
    </source>
</evidence>
<gene>
    <name evidence="17" type="ORF">CEUR00632_LOCUS3151</name>
</gene>
<evidence type="ECO:0000256" key="10">
    <source>
        <dbReference type="ARBA" id="ARBA00023135"/>
    </source>
</evidence>
<dbReference type="PANTHER" id="PTHR11564:SF5">
    <property type="entry name" value="SIGNAL RECOGNITION PARTICLE SUBUNIT SRP54"/>
    <property type="match status" value="1"/>
</dbReference>
<accession>A0A7R9YRS2</accession>
<dbReference type="SUPFAM" id="SSF47364">
    <property type="entry name" value="Domain of the SRP/SRP receptor G-proteins"/>
    <property type="match status" value="1"/>
</dbReference>
<dbReference type="GO" id="GO:0005783">
    <property type="term" value="C:endoplasmic reticulum"/>
    <property type="evidence" value="ECO:0007669"/>
    <property type="project" value="UniProtKB-SubCell"/>
</dbReference>
<keyword evidence="9 15" id="KW-0342">GTP-binding</keyword>
<evidence type="ECO:0000259" key="16">
    <source>
        <dbReference type="PROSITE" id="PS00300"/>
    </source>
</evidence>
<evidence type="ECO:0000256" key="6">
    <source>
        <dbReference type="ARBA" id="ARBA00022801"/>
    </source>
</evidence>